<feature type="domain" description="Peptidase S9A N-terminal" evidence="7">
    <location>
        <begin position="9"/>
        <end position="291"/>
    </location>
</feature>
<reference evidence="10" key="1">
    <citation type="submission" date="2023-07" db="EMBL/GenBank/DDBJ databases">
        <title>Bifidobacterium aquikefiriaerophilum sp. nov. and Bifidobacterium eccum sp. nov., isolated from water kefir.</title>
        <authorList>
            <person name="Breselge S."/>
            <person name="Bellassi P."/>
            <person name="Barcenilla C."/>
            <person name="Alvarez-Ordonez A."/>
            <person name="Morelli L."/>
            <person name="Cotter P.D."/>
        </authorList>
    </citation>
    <scope>NUCLEOTIDE SEQUENCE</scope>
    <source>
        <strain evidence="10">WK012_4_13</strain>
        <strain evidence="9">WK013_4_14</strain>
        <strain evidence="8">WK048_4_13</strain>
    </source>
</reference>
<evidence type="ECO:0000256" key="4">
    <source>
        <dbReference type="ARBA" id="ARBA00022825"/>
    </source>
</evidence>
<evidence type="ECO:0000259" key="7">
    <source>
        <dbReference type="Pfam" id="PF02897"/>
    </source>
</evidence>
<dbReference type="InterPro" id="IPR023302">
    <property type="entry name" value="Pept_S9A_N"/>
</dbReference>
<dbReference type="SUPFAM" id="SSF50993">
    <property type="entry name" value="Peptidase/esterase 'gauge' domain"/>
    <property type="match status" value="1"/>
</dbReference>
<evidence type="ECO:0000313" key="8">
    <source>
        <dbReference type="EMBL" id="XDS46088.1"/>
    </source>
</evidence>
<dbReference type="SUPFAM" id="SSF53474">
    <property type="entry name" value="alpha/beta-Hydrolases"/>
    <property type="match status" value="1"/>
</dbReference>
<organism evidence="10">
    <name type="scientific">Bifidobacterium fermentum</name>
    <dbReference type="NCBI Taxonomy" id="3059035"/>
    <lineage>
        <taxon>Bacteria</taxon>
        <taxon>Bacillati</taxon>
        <taxon>Actinomycetota</taxon>
        <taxon>Actinomycetes</taxon>
        <taxon>Bifidobacteriales</taxon>
        <taxon>Bifidobacteriaceae</taxon>
        <taxon>Bifidobacterium</taxon>
    </lineage>
</organism>
<evidence type="ECO:0000256" key="3">
    <source>
        <dbReference type="ARBA" id="ARBA00022801"/>
    </source>
</evidence>
<keyword evidence="4" id="KW-0720">Serine protease</keyword>
<evidence type="ECO:0000256" key="5">
    <source>
        <dbReference type="SAM" id="MobiDB-lite"/>
    </source>
</evidence>
<dbReference type="InterPro" id="IPR002471">
    <property type="entry name" value="Pept_S9_AS"/>
</dbReference>
<feature type="region of interest" description="Disordered" evidence="5">
    <location>
        <begin position="1"/>
        <end position="21"/>
    </location>
</feature>
<gene>
    <name evidence="10" type="ORF">QN062_08170</name>
    <name evidence="9" type="ORF">QN216_02365</name>
    <name evidence="8" type="ORF">QN217_08080</name>
</gene>
<dbReference type="PANTHER" id="PTHR11757:SF19">
    <property type="entry name" value="PROLYL ENDOPEPTIDASE-LIKE"/>
    <property type="match status" value="1"/>
</dbReference>
<protein>
    <submittedName>
        <fullName evidence="10">S9 family peptidase</fullName>
    </submittedName>
</protein>
<dbReference type="EMBL" id="CP129675">
    <property type="protein sequence ID" value="XDS46088.1"/>
    <property type="molecule type" value="Genomic_DNA"/>
</dbReference>
<feature type="region of interest" description="Disordered" evidence="5">
    <location>
        <begin position="429"/>
        <end position="460"/>
    </location>
</feature>
<dbReference type="PANTHER" id="PTHR11757">
    <property type="entry name" value="PROTEASE FAMILY S9A OLIGOPEPTIDASE"/>
    <property type="match status" value="1"/>
</dbReference>
<sequence length="832" mass="92393">MSDISRPIAPKSPEVRTAGDGTFTDDYAWMKNKHSEDTKTFVAAENAYCQHVMKPLESTRRELFDELRSRIQETDMSVPVRSHGYWYFSRTQEGQQYAIQCRIPVTDEDDWDVPVIDENDEPGSLSGEEIVFDGNAEAKGHDFFRIGGMSMSADGRWLLYGIDTTGDERYDLHVRDLHSGHDLPETIPQVSAGGIITPDGSWVFYATVDDAWRPDAVWRHRVGTPSTADVRVWHEDDERFWVGVGLSFDERHVVIGTSSKTTSEVLLLPVQTPEGDFVPFIPRREGIEYDVGFSCFEGAGDEGPDIPIAVVCHNVSNPNFQINIIDMRSHGAPYALDEGTCIAEGSRFGCERGGEFRDQPLDSPDRNPENPRILQGARGLNIESLDIHEHFITLGYRANGLAHLAVITKRQAIQDYLAKIPWNFKEILPEPDGRSHKASTDGSDSPENPDKALFSIGTAGNPSYEAPRLRYSFTSFTNPAELHELDPNEGTDRLLKKARVLGDFQSDDYAECQVWVQARDGARVPVSLLWKKGLVPALDAFGHQGMTEEVLTDIEASPRWNFTETRPANDAPEVAGQGLPAASPMFITGYGAYEISSDPSFSVSRLSLLDRGVLYALPHVRGGGEMGRAWYEQGRRLNKKHTFEDFIDATAALQRAGFADPARTVANGGSAGGLLMGAIANMAPQLYAGIEADVPFVDALTSILDPSLPLTVTEWDEWGDPLHDDKVYHYMESYSPYENVLSVAERQRRFGTVHFPQIFITTSMNDTRVLYVEPLKWAARLSEAEVGAKVCAKIEVEAGHGGTTGRYKQWEELCLEVAWCLSLMGCAPKISM</sequence>
<dbReference type="Pfam" id="PF00326">
    <property type="entry name" value="Peptidase_S9"/>
    <property type="match status" value="1"/>
</dbReference>
<dbReference type="Gene3D" id="2.130.10.120">
    <property type="entry name" value="Prolyl oligopeptidase, N-terminal domain"/>
    <property type="match status" value="2"/>
</dbReference>
<proteinExistence type="inferred from homology"/>
<dbReference type="Pfam" id="PF02897">
    <property type="entry name" value="Peptidase_S9_N"/>
    <property type="match status" value="1"/>
</dbReference>
<dbReference type="Gene3D" id="3.40.50.1820">
    <property type="entry name" value="alpha/beta hydrolase"/>
    <property type="match status" value="2"/>
</dbReference>
<keyword evidence="3" id="KW-0378">Hydrolase</keyword>
<dbReference type="RefSeq" id="WP_369341326.1">
    <property type="nucleotide sequence ID" value="NZ_CP129675.1"/>
</dbReference>
<feature type="domain" description="Peptidase S9 prolyl oligopeptidase catalytic" evidence="6">
    <location>
        <begin position="599"/>
        <end position="823"/>
    </location>
</feature>
<evidence type="ECO:0000313" key="9">
    <source>
        <dbReference type="EMBL" id="XDS49130.1"/>
    </source>
</evidence>
<accession>A0AB39UNZ3</accession>
<dbReference type="InterPro" id="IPR002470">
    <property type="entry name" value="Peptidase_S9A"/>
</dbReference>
<evidence type="ECO:0000313" key="10">
    <source>
        <dbReference type="EMBL" id="XDS50355.1"/>
    </source>
</evidence>
<dbReference type="GO" id="GO:0004252">
    <property type="term" value="F:serine-type endopeptidase activity"/>
    <property type="evidence" value="ECO:0007669"/>
    <property type="project" value="InterPro"/>
</dbReference>
<dbReference type="PROSITE" id="PS00708">
    <property type="entry name" value="PRO_ENDOPEP_SER"/>
    <property type="match status" value="1"/>
</dbReference>
<evidence type="ECO:0000256" key="2">
    <source>
        <dbReference type="ARBA" id="ARBA00022670"/>
    </source>
</evidence>
<dbReference type="InterPro" id="IPR029058">
    <property type="entry name" value="AB_hydrolase_fold"/>
</dbReference>
<dbReference type="EMBL" id="CP129683">
    <property type="protein sequence ID" value="XDS50355.1"/>
    <property type="molecule type" value="Genomic_DNA"/>
</dbReference>
<dbReference type="InterPro" id="IPR051543">
    <property type="entry name" value="Serine_Peptidase_S9A"/>
</dbReference>
<comment type="similarity">
    <text evidence="1">Belongs to the peptidase S9A family.</text>
</comment>
<dbReference type="GO" id="GO:0006508">
    <property type="term" value="P:proteolysis"/>
    <property type="evidence" value="ECO:0007669"/>
    <property type="project" value="UniProtKB-KW"/>
</dbReference>
<evidence type="ECO:0000256" key="1">
    <source>
        <dbReference type="ARBA" id="ARBA00005228"/>
    </source>
</evidence>
<evidence type="ECO:0000259" key="6">
    <source>
        <dbReference type="Pfam" id="PF00326"/>
    </source>
</evidence>
<keyword evidence="2" id="KW-0645">Protease</keyword>
<dbReference type="EMBL" id="CP129682">
    <property type="protein sequence ID" value="XDS49130.1"/>
    <property type="molecule type" value="Genomic_DNA"/>
</dbReference>
<dbReference type="PRINTS" id="PR00862">
    <property type="entry name" value="PROLIGOPTASE"/>
</dbReference>
<feature type="compositionally biased region" description="Basic and acidic residues" evidence="5">
    <location>
        <begin position="429"/>
        <end position="439"/>
    </location>
</feature>
<dbReference type="KEGG" id="bfk:QN062_08170"/>
<name>A0AB39UNZ3_9BIFI</name>
<dbReference type="AlphaFoldDB" id="A0AB39UNZ3"/>
<dbReference type="InterPro" id="IPR001375">
    <property type="entry name" value="Peptidase_S9_cat"/>
</dbReference>